<reference evidence="2 3" key="1">
    <citation type="submission" date="2023-03" db="EMBL/GenBank/DDBJ databases">
        <title>Bacillus Genome Sequencing.</title>
        <authorList>
            <person name="Dunlap C."/>
        </authorList>
    </citation>
    <scope>NUCLEOTIDE SEQUENCE [LARGE SCALE GENOMIC DNA]</scope>
    <source>
        <strain evidence="2 3">BD-525</strain>
    </source>
</reference>
<name>A0ABU6GTF1_9BACL</name>
<sequence>MKLRGTKPLGLAIEQTGIRYVRLNNKKIWGIARKGMLPLPKGMIVDNHIADRQGLSDLLHRWVKKEGLRGSQVSLSIPPSQIIIRKMTIPSTNRKQLDQLVRLEVETGLHLPFDNAVYDYIVTDTDEASTQLLVFAAPGGLIDSYIELLHEAGLKVQNVEISATALARAVVLRENMTFSDTMLIHLDRTMLDVYLFHGGHPLFLRTINLYDLTPPPGETVFWPQNTAVQEAAASAEAVEDIHESAVDQLSAEQLVEITAEISRMLNFYQYSLHDGSTRITDVIVTGPVSGRVQLLRELNQMLPDMDIQAASFQEAARRGLSPDQADLNDYRIALGASLYGRGVSDLHLMPREDREAQVFPYIVLSLVAVWLFGMAGMGWWYASSHGENGSLAEQIQGVQDQKAAIQLDLASINSGGAASNNPQQVVDEILANRMDAVAVLDKLDGKLPKGAVIRNIAYSQYGDITLSVNILRMEDAATYLAELENMPFALKATIEKLTEEQAVQAGGAAAPETQTTKPKYAVMYKMNTSRLDAAAAVKEVDHAGEDQP</sequence>
<dbReference type="PANTHER" id="PTHR32432">
    <property type="entry name" value="CELL DIVISION PROTEIN FTSA-RELATED"/>
    <property type="match status" value="1"/>
</dbReference>
<comment type="caution">
    <text evidence="2">The sequence shown here is derived from an EMBL/GenBank/DDBJ whole genome shotgun (WGS) entry which is preliminary data.</text>
</comment>
<evidence type="ECO:0000256" key="1">
    <source>
        <dbReference type="SAM" id="Phobius"/>
    </source>
</evidence>
<evidence type="ECO:0000313" key="2">
    <source>
        <dbReference type="EMBL" id="MEC0241447.1"/>
    </source>
</evidence>
<dbReference type="Proteomes" id="UP001344632">
    <property type="component" value="Unassembled WGS sequence"/>
</dbReference>
<dbReference type="PANTHER" id="PTHR32432:SF3">
    <property type="entry name" value="ETHANOLAMINE UTILIZATION PROTEIN EUTJ"/>
    <property type="match status" value="1"/>
</dbReference>
<dbReference type="InterPro" id="IPR050696">
    <property type="entry name" value="FtsA/MreB"/>
</dbReference>
<dbReference type="InterPro" id="IPR005883">
    <property type="entry name" value="PilM"/>
</dbReference>
<organism evidence="2 3">
    <name type="scientific">Paenibacillus dokdonensis</name>
    <dbReference type="NCBI Taxonomy" id="2567944"/>
    <lineage>
        <taxon>Bacteria</taxon>
        <taxon>Bacillati</taxon>
        <taxon>Bacillota</taxon>
        <taxon>Bacilli</taxon>
        <taxon>Bacillales</taxon>
        <taxon>Paenibacillaceae</taxon>
        <taxon>Paenibacillus</taxon>
    </lineage>
</organism>
<dbReference type="Gene3D" id="3.30.1490.300">
    <property type="match status" value="1"/>
</dbReference>
<evidence type="ECO:0000313" key="3">
    <source>
        <dbReference type="Proteomes" id="UP001344632"/>
    </source>
</evidence>
<gene>
    <name evidence="2" type="primary">pilM</name>
    <name evidence="2" type="ORF">P4H66_16620</name>
</gene>
<dbReference type="Pfam" id="PF11104">
    <property type="entry name" value="PilM_2"/>
    <property type="match status" value="1"/>
</dbReference>
<feature type="transmembrane region" description="Helical" evidence="1">
    <location>
        <begin position="358"/>
        <end position="382"/>
    </location>
</feature>
<dbReference type="RefSeq" id="WP_326089154.1">
    <property type="nucleotide sequence ID" value="NZ_JARLKZ010000012.1"/>
</dbReference>
<accession>A0ABU6GTF1</accession>
<keyword evidence="1" id="KW-1133">Transmembrane helix</keyword>
<keyword evidence="1" id="KW-0472">Membrane</keyword>
<proteinExistence type="predicted"/>
<dbReference type="Gene3D" id="3.30.420.40">
    <property type="match status" value="2"/>
</dbReference>
<dbReference type="SUPFAM" id="SSF53067">
    <property type="entry name" value="Actin-like ATPase domain"/>
    <property type="match status" value="1"/>
</dbReference>
<dbReference type="InterPro" id="IPR043129">
    <property type="entry name" value="ATPase_NBD"/>
</dbReference>
<keyword evidence="3" id="KW-1185">Reference proteome</keyword>
<protein>
    <submittedName>
        <fullName evidence="2">Pilus assembly protein PilM</fullName>
    </submittedName>
</protein>
<dbReference type="EMBL" id="JARLKZ010000012">
    <property type="protein sequence ID" value="MEC0241447.1"/>
    <property type="molecule type" value="Genomic_DNA"/>
</dbReference>
<keyword evidence="1" id="KW-0812">Transmembrane</keyword>